<protein>
    <submittedName>
        <fullName evidence="2">Uncharacterized protein</fullName>
    </submittedName>
</protein>
<dbReference type="EMBL" id="FMHZ01000002">
    <property type="protein sequence ID" value="SCL72492.1"/>
    <property type="molecule type" value="Genomic_DNA"/>
</dbReference>
<dbReference type="RefSeq" id="WP_245724876.1">
    <property type="nucleotide sequence ID" value="NZ_FMHZ01000002.1"/>
</dbReference>
<feature type="compositionally biased region" description="Low complexity" evidence="1">
    <location>
        <begin position="107"/>
        <end position="116"/>
    </location>
</feature>
<feature type="region of interest" description="Disordered" evidence="1">
    <location>
        <begin position="85"/>
        <end position="116"/>
    </location>
</feature>
<keyword evidence="3" id="KW-1185">Reference proteome</keyword>
<evidence type="ECO:0000313" key="2">
    <source>
        <dbReference type="EMBL" id="SCL72492.1"/>
    </source>
</evidence>
<feature type="compositionally biased region" description="Gly residues" evidence="1">
    <location>
        <begin position="416"/>
        <end position="430"/>
    </location>
</feature>
<dbReference type="Proteomes" id="UP000199001">
    <property type="component" value="Unassembled WGS sequence"/>
</dbReference>
<evidence type="ECO:0000256" key="1">
    <source>
        <dbReference type="SAM" id="MobiDB-lite"/>
    </source>
</evidence>
<dbReference type="STRING" id="47855.GA0070606_6137"/>
<proteinExistence type="predicted"/>
<feature type="compositionally biased region" description="Basic and acidic residues" evidence="1">
    <location>
        <begin position="282"/>
        <end position="335"/>
    </location>
</feature>
<organism evidence="2 3">
    <name type="scientific">Micromonospora citrea</name>
    <dbReference type="NCBI Taxonomy" id="47855"/>
    <lineage>
        <taxon>Bacteria</taxon>
        <taxon>Bacillati</taxon>
        <taxon>Actinomycetota</taxon>
        <taxon>Actinomycetes</taxon>
        <taxon>Micromonosporales</taxon>
        <taxon>Micromonosporaceae</taxon>
        <taxon>Micromonospora</taxon>
    </lineage>
</organism>
<sequence length="456" mass="46812">MSIVEDVGAQVRAAAEELPIAQLAQALEAFGLAAERLRWVRQESADPMGVPELSAATEHAETAGYALRVAQEQLSAYLAAIGLGPDGGPAPGPERQQRRPAHDAPREAAPVAAAPEPAGEVKLRRWWSVRVAELTGGREGPPDDPDERVGDSRELLRRVVDGVRSGDRGRLHAELRRAHADVGLGLAAVAPPLLRDLARELLGHPPRADDLGRLHSELDGRVRDLLPGLPAPVLDTLLTRVCRMPPPRRDEAERPHAADPAVTAGVLTGVLLARLGRDLPAGDERDRRAEAARARQADEERDRRADAASRRAADAEWERRAAGARERADAARERVAAATDRAASAREQAVAAAERAAAARRNAPAGGGPSGTGGPAGGGRPASDGPAGGGRPSADGPTGGGRPSAGGPAAPPAAGAGRGAAGAGRPGAGGRVWSSPPAGRPTTGGGGEPRPRGVDG</sequence>
<evidence type="ECO:0000313" key="3">
    <source>
        <dbReference type="Proteomes" id="UP000199001"/>
    </source>
</evidence>
<reference evidence="3" key="1">
    <citation type="submission" date="2016-06" db="EMBL/GenBank/DDBJ databases">
        <authorList>
            <person name="Varghese N."/>
            <person name="Submissions Spin"/>
        </authorList>
    </citation>
    <scope>NUCLEOTIDE SEQUENCE [LARGE SCALE GENOMIC DNA]</scope>
    <source>
        <strain evidence="3">DSM 43903</strain>
    </source>
</reference>
<feature type="compositionally biased region" description="Basic and acidic residues" evidence="1">
    <location>
        <begin position="95"/>
        <end position="106"/>
    </location>
</feature>
<name>A0A1C6W1V6_9ACTN</name>
<dbReference type="AlphaFoldDB" id="A0A1C6W1V6"/>
<feature type="compositionally biased region" description="Low complexity" evidence="1">
    <location>
        <begin position="336"/>
        <end position="364"/>
    </location>
</feature>
<feature type="compositionally biased region" description="Gly residues" evidence="1">
    <location>
        <begin position="365"/>
        <end position="404"/>
    </location>
</feature>
<gene>
    <name evidence="2" type="ORF">GA0070606_6137</name>
</gene>
<feature type="region of interest" description="Disordered" evidence="1">
    <location>
        <begin position="282"/>
        <end position="456"/>
    </location>
</feature>
<accession>A0A1C6W1V6</accession>
<feature type="compositionally biased region" description="Low complexity" evidence="1">
    <location>
        <begin position="405"/>
        <end position="415"/>
    </location>
</feature>